<dbReference type="PROSITE" id="PS50097">
    <property type="entry name" value="BTB"/>
    <property type="match status" value="1"/>
</dbReference>
<keyword evidence="7" id="KW-0227">DNA damage</keyword>
<evidence type="ECO:0000256" key="3">
    <source>
        <dbReference type="ARBA" id="ARBA00022499"/>
    </source>
</evidence>
<feature type="compositionally biased region" description="Polar residues" evidence="17">
    <location>
        <begin position="548"/>
        <end position="560"/>
    </location>
</feature>
<keyword evidence="4" id="KW-0597">Phosphoprotein</keyword>
<dbReference type="Gene3D" id="3.30.710.10">
    <property type="entry name" value="Potassium Channel Kv1.1, Chain A"/>
    <property type="match status" value="1"/>
</dbReference>
<feature type="region of interest" description="Disordered" evidence="17">
    <location>
        <begin position="21"/>
        <end position="93"/>
    </location>
</feature>
<dbReference type="GO" id="GO:0033557">
    <property type="term" value="C:Slx1-Slx4 complex"/>
    <property type="evidence" value="ECO:0000318"/>
    <property type="project" value="GO_Central"/>
</dbReference>
<keyword evidence="8" id="KW-0863">Zinc-finger</keyword>
<keyword evidence="11" id="KW-0233">DNA recombination</keyword>
<dbReference type="SUPFAM" id="SSF54695">
    <property type="entry name" value="POZ domain"/>
    <property type="match status" value="1"/>
</dbReference>
<dbReference type="InterPro" id="IPR011333">
    <property type="entry name" value="SKP1/BTB/POZ_sf"/>
</dbReference>
<evidence type="ECO:0000256" key="2">
    <source>
        <dbReference type="ARBA" id="ARBA00006661"/>
    </source>
</evidence>
<evidence type="ECO:0000256" key="1">
    <source>
        <dbReference type="ARBA" id="ARBA00004123"/>
    </source>
</evidence>
<evidence type="ECO:0000256" key="15">
    <source>
        <dbReference type="ARBA" id="ARBA00064578"/>
    </source>
</evidence>
<organism evidence="19 20">
    <name type="scientific">Strongylocentrotus purpuratus</name>
    <name type="common">Purple sea urchin</name>
    <dbReference type="NCBI Taxonomy" id="7668"/>
    <lineage>
        <taxon>Eukaryota</taxon>
        <taxon>Metazoa</taxon>
        <taxon>Echinodermata</taxon>
        <taxon>Eleutherozoa</taxon>
        <taxon>Echinozoa</taxon>
        <taxon>Echinoidea</taxon>
        <taxon>Euechinoidea</taxon>
        <taxon>Echinacea</taxon>
        <taxon>Camarodonta</taxon>
        <taxon>Echinidea</taxon>
        <taxon>Strongylocentrotidae</taxon>
        <taxon>Strongylocentrotus</taxon>
    </lineage>
</organism>
<feature type="compositionally biased region" description="Polar residues" evidence="17">
    <location>
        <begin position="734"/>
        <end position="752"/>
    </location>
</feature>
<evidence type="ECO:0000259" key="18">
    <source>
        <dbReference type="PROSITE" id="PS50097"/>
    </source>
</evidence>
<protein>
    <recommendedName>
        <fullName evidence="14">Structure-specific endonuclease subunit SLX4</fullName>
    </recommendedName>
    <alternativeName>
        <fullName evidence="16">BTB/POZ domain-containing protein 12</fullName>
    </alternativeName>
</protein>
<feature type="compositionally biased region" description="Acidic residues" evidence="17">
    <location>
        <begin position="466"/>
        <end position="477"/>
    </location>
</feature>
<dbReference type="EnsemblMetazoa" id="XM_030980472">
    <property type="protein sequence ID" value="XP_030836332"/>
    <property type="gene ID" value="LOC100888713"/>
</dbReference>
<dbReference type="PANTHER" id="PTHR21541">
    <property type="entry name" value="BTB POZ DOMAIN CONTAINING 12"/>
    <property type="match status" value="1"/>
</dbReference>
<evidence type="ECO:0000256" key="13">
    <source>
        <dbReference type="ARBA" id="ARBA00023242"/>
    </source>
</evidence>
<feature type="region of interest" description="Disordered" evidence="17">
    <location>
        <begin position="205"/>
        <end position="243"/>
    </location>
</feature>
<feature type="compositionally biased region" description="Basic and acidic residues" evidence="17">
    <location>
        <begin position="454"/>
        <end position="465"/>
    </location>
</feature>
<evidence type="ECO:0000256" key="12">
    <source>
        <dbReference type="ARBA" id="ARBA00023204"/>
    </source>
</evidence>
<evidence type="ECO:0000256" key="9">
    <source>
        <dbReference type="ARBA" id="ARBA00022833"/>
    </source>
</evidence>
<sequence length="777" mass="87186">MMDEHTQLAMALSISMIGEKEQGSTAIEVPIKDPAVKPKKKRGRKKKKTDEDPDEQTRIAMAISASLADETKQKNKDLGKNEERPGKKTRAKAKKKLKKIHAEFPVLLTRLDDERQKILEGRISALLEPKHSEDIIFSDHVFQRSNIRTKYSDPDSRPLTETYPGNIRIKSGLQLWNATGADLSWKQTGRSPFYVEQLQPTIVPLTPKSHTSPISHQVFSKTPTETPSKQSPKAAVLSNEGSVEESFSTTQSLGMTVQCLAELAEEGLQDSTSLSLSSDKCGFIPQETAHRADSPENRLSDDQLTLLEDLSSLVNSPTMSDAVIQIDDGSKLHVHSFMIQLRCPALATLLAKPFGRKSTGLPSIVVSDMGYEAMENVLSYIYSATVNISNDTAVETHKFAERFEMADLASHCKPYLQDDTDSKIRRKGSELDIVDKDLNQLIDSLWEDEEDDKEEKNRDAGRTSDDDVNDALDDDEIKEIYESSQRFRTIMLEDEELEDDSPFREFVHSSVSSPKNIENDGERMMDEEEEEEEELHKMMLTQGHRRSNTSSYCSRDNSNSDNEDWSMAIDDEVVVQGEVNAQCVTPLAKRTTDERKDMIGENLNECTEDIVDETPKETYNSRRRVSVSSSSTNETITDEHHHISFLNQTLVRESNVSAISMTDRQKKRKASPETSNISKGGSMGLECGDGVKVLHKRFLDAGVEHSESPDDEVLFLRMDSAESESDGRNRTLEKSLQSVRETSLQVENSTGLNGKVQDRGFEDTDQGRLSSSRKKNC</sequence>
<dbReference type="GeneID" id="100888713"/>
<feature type="compositionally biased region" description="Basic and acidic residues" evidence="17">
    <location>
        <begin position="69"/>
        <end position="86"/>
    </location>
</feature>
<evidence type="ECO:0000256" key="4">
    <source>
        <dbReference type="ARBA" id="ARBA00022553"/>
    </source>
</evidence>
<dbReference type="RefSeq" id="XP_030836332.1">
    <property type="nucleotide sequence ID" value="XM_030980472.1"/>
</dbReference>
<dbReference type="GO" id="GO:0000712">
    <property type="term" value="P:resolution of meiotic recombination intermediates"/>
    <property type="evidence" value="ECO:0000318"/>
    <property type="project" value="GO_Central"/>
</dbReference>
<feature type="domain" description="BTB" evidence="18">
    <location>
        <begin position="320"/>
        <end position="390"/>
    </location>
</feature>
<evidence type="ECO:0000256" key="14">
    <source>
        <dbReference type="ARBA" id="ARBA00029496"/>
    </source>
</evidence>
<dbReference type="GO" id="GO:0090656">
    <property type="term" value="P:t-circle formation"/>
    <property type="evidence" value="ECO:0007669"/>
    <property type="project" value="UniProtKB-ARBA"/>
</dbReference>
<comment type="subcellular location">
    <subcellularLocation>
        <location evidence="1">Nucleus</location>
    </subcellularLocation>
</comment>
<evidence type="ECO:0000256" key="10">
    <source>
        <dbReference type="ARBA" id="ARBA00022843"/>
    </source>
</evidence>
<dbReference type="OrthoDB" id="5576441at2759"/>
<proteinExistence type="inferred from homology"/>
<evidence type="ECO:0000256" key="6">
    <source>
        <dbReference type="ARBA" id="ARBA00022737"/>
    </source>
</evidence>
<feature type="compositionally biased region" description="Basic residues" evidence="17">
    <location>
        <begin position="37"/>
        <end position="47"/>
    </location>
</feature>
<keyword evidence="20" id="KW-1185">Reference proteome</keyword>
<dbReference type="Proteomes" id="UP000007110">
    <property type="component" value="Unassembled WGS sequence"/>
</dbReference>
<feature type="region of interest" description="Disordered" evidence="17">
    <location>
        <begin position="659"/>
        <end position="686"/>
    </location>
</feature>
<dbReference type="GO" id="GO:0008270">
    <property type="term" value="F:zinc ion binding"/>
    <property type="evidence" value="ECO:0007669"/>
    <property type="project" value="UniProtKB-KW"/>
</dbReference>
<keyword evidence="6" id="KW-0677">Repeat</keyword>
<dbReference type="PANTHER" id="PTHR21541:SF3">
    <property type="entry name" value="STRUCTURE-SPECIFIC ENDONUCLEASE SUBUNIT SLX4"/>
    <property type="match status" value="1"/>
</dbReference>
<feature type="region of interest" description="Disordered" evidence="17">
    <location>
        <begin position="541"/>
        <end position="563"/>
    </location>
</feature>
<dbReference type="InterPro" id="IPR000210">
    <property type="entry name" value="BTB/POZ_dom"/>
</dbReference>
<feature type="region of interest" description="Disordered" evidence="17">
    <location>
        <begin position="721"/>
        <end position="777"/>
    </location>
</feature>
<evidence type="ECO:0000313" key="19">
    <source>
        <dbReference type="EnsemblMetazoa" id="XP_030836332"/>
    </source>
</evidence>
<accession>A0A7M7NGZ0</accession>
<dbReference type="KEGG" id="spu:100888713"/>
<dbReference type="SMART" id="SM00225">
    <property type="entry name" value="BTB"/>
    <property type="match status" value="1"/>
</dbReference>
<evidence type="ECO:0000256" key="16">
    <source>
        <dbReference type="ARBA" id="ARBA00076095"/>
    </source>
</evidence>
<feature type="compositionally biased region" description="Polar residues" evidence="17">
    <location>
        <begin position="208"/>
        <end position="231"/>
    </location>
</feature>
<dbReference type="InParanoid" id="A0A7M7NGZ0"/>
<reference evidence="19" key="2">
    <citation type="submission" date="2021-01" db="UniProtKB">
        <authorList>
            <consortium name="EnsemblMetazoa"/>
        </authorList>
    </citation>
    <scope>IDENTIFICATION</scope>
</reference>
<evidence type="ECO:0000256" key="5">
    <source>
        <dbReference type="ARBA" id="ARBA00022723"/>
    </source>
</evidence>
<dbReference type="Pfam" id="PF00651">
    <property type="entry name" value="BTB"/>
    <property type="match status" value="1"/>
</dbReference>
<keyword evidence="9" id="KW-0862">Zinc</keyword>
<keyword evidence="5" id="KW-0479">Metal-binding</keyword>
<dbReference type="AlphaFoldDB" id="A0A7M7NGZ0"/>
<reference evidence="20" key="1">
    <citation type="submission" date="2015-02" db="EMBL/GenBank/DDBJ databases">
        <title>Genome sequencing for Strongylocentrotus purpuratus.</title>
        <authorList>
            <person name="Murali S."/>
            <person name="Liu Y."/>
            <person name="Vee V."/>
            <person name="English A."/>
            <person name="Wang M."/>
            <person name="Skinner E."/>
            <person name="Han Y."/>
            <person name="Muzny D.M."/>
            <person name="Worley K.C."/>
            <person name="Gibbs R.A."/>
        </authorList>
    </citation>
    <scope>NUCLEOTIDE SEQUENCE</scope>
</reference>
<keyword evidence="13" id="KW-0539">Nucleus</keyword>
<dbReference type="FunFam" id="3.30.710.10:FF:000116">
    <property type="entry name" value="SLX4 structure-specific endonuclease subunit"/>
    <property type="match status" value="1"/>
</dbReference>
<keyword evidence="10" id="KW-0832">Ubl conjugation</keyword>
<evidence type="ECO:0000256" key="11">
    <source>
        <dbReference type="ARBA" id="ARBA00023172"/>
    </source>
</evidence>
<comment type="similarity">
    <text evidence="2">Belongs to the SLX4 family.</text>
</comment>
<dbReference type="GO" id="GO:0006281">
    <property type="term" value="P:DNA repair"/>
    <property type="evidence" value="ECO:0007669"/>
    <property type="project" value="UniProtKB-KW"/>
</dbReference>
<evidence type="ECO:0000256" key="8">
    <source>
        <dbReference type="ARBA" id="ARBA00022771"/>
    </source>
</evidence>
<name>A0A7M7NGZ0_STRPU</name>
<comment type="subunit">
    <text evidence="15">Forms a heterodimer with SLX1A/GIYD1. Interacts with ERCC4/XPF; catalytic subunit of the ERCC4-ERCC1 endonuclease. Interacts with MUS81; catalytic subunit of the MUS81-EME1 endonuclease. Interacts with MSH2; component of the MSH2-MSH3 mismatch repair complex. Interacts with TERF2-TERF2IP. Interacts with PLK1 and SLX4IP.</text>
</comment>
<keyword evidence="12" id="KW-0234">DNA repair</keyword>
<evidence type="ECO:0000313" key="20">
    <source>
        <dbReference type="Proteomes" id="UP000007110"/>
    </source>
</evidence>
<keyword evidence="3" id="KW-1017">Isopeptide bond</keyword>
<evidence type="ECO:0000256" key="7">
    <source>
        <dbReference type="ARBA" id="ARBA00022763"/>
    </source>
</evidence>
<dbReference type="GO" id="GO:0032206">
    <property type="term" value="P:positive regulation of telomere maintenance"/>
    <property type="evidence" value="ECO:0007669"/>
    <property type="project" value="UniProtKB-ARBA"/>
</dbReference>
<feature type="compositionally biased region" description="Basic and acidic residues" evidence="17">
    <location>
        <begin position="756"/>
        <end position="766"/>
    </location>
</feature>
<feature type="region of interest" description="Disordered" evidence="17">
    <location>
        <begin position="445"/>
        <end position="477"/>
    </location>
</feature>
<evidence type="ECO:0000256" key="17">
    <source>
        <dbReference type="SAM" id="MobiDB-lite"/>
    </source>
</evidence>